<dbReference type="GO" id="GO:0008270">
    <property type="term" value="F:zinc ion binding"/>
    <property type="evidence" value="ECO:0007669"/>
    <property type="project" value="UniProtKB-KW"/>
</dbReference>
<name>A0AAN9C3S1_9CAEN</name>
<gene>
    <name evidence="6" type="ORF">V1264_002347</name>
</gene>
<evidence type="ECO:0000256" key="4">
    <source>
        <dbReference type="PROSITE-ProRule" id="PRU00134"/>
    </source>
</evidence>
<reference evidence="6 7" key="1">
    <citation type="submission" date="2024-02" db="EMBL/GenBank/DDBJ databases">
        <title>Chromosome-scale genome assembly of the rough periwinkle Littorina saxatilis.</title>
        <authorList>
            <person name="De Jode A."/>
            <person name="Faria R."/>
            <person name="Formenti G."/>
            <person name="Sims Y."/>
            <person name="Smith T.P."/>
            <person name="Tracey A."/>
            <person name="Wood J.M.D."/>
            <person name="Zagrodzka Z.B."/>
            <person name="Johannesson K."/>
            <person name="Butlin R.K."/>
            <person name="Leder E.H."/>
        </authorList>
    </citation>
    <scope>NUCLEOTIDE SEQUENCE [LARGE SCALE GENOMIC DNA]</scope>
    <source>
        <strain evidence="6">Snail1</strain>
        <tissue evidence="6">Muscle</tissue>
    </source>
</reference>
<dbReference type="AlphaFoldDB" id="A0AAN9C3S1"/>
<evidence type="ECO:0000313" key="6">
    <source>
        <dbReference type="EMBL" id="KAK7116715.1"/>
    </source>
</evidence>
<dbReference type="Pfam" id="PF20179">
    <property type="entry name" value="MSS51_C"/>
    <property type="match status" value="1"/>
</dbReference>
<keyword evidence="2 4" id="KW-0863">Zinc-finger</keyword>
<organism evidence="6 7">
    <name type="scientific">Littorina saxatilis</name>
    <dbReference type="NCBI Taxonomy" id="31220"/>
    <lineage>
        <taxon>Eukaryota</taxon>
        <taxon>Metazoa</taxon>
        <taxon>Spiralia</taxon>
        <taxon>Lophotrochozoa</taxon>
        <taxon>Mollusca</taxon>
        <taxon>Gastropoda</taxon>
        <taxon>Caenogastropoda</taxon>
        <taxon>Littorinimorpha</taxon>
        <taxon>Littorinoidea</taxon>
        <taxon>Littorinidae</taxon>
        <taxon>Littorina</taxon>
    </lineage>
</organism>
<dbReference type="EMBL" id="JBAMIC010000001">
    <property type="protein sequence ID" value="KAK7116715.1"/>
    <property type="molecule type" value="Genomic_DNA"/>
</dbReference>
<keyword evidence="7" id="KW-1185">Reference proteome</keyword>
<evidence type="ECO:0000256" key="3">
    <source>
        <dbReference type="ARBA" id="ARBA00022833"/>
    </source>
</evidence>
<accession>A0AAN9C3S1</accession>
<feature type="domain" description="MYND-type" evidence="5">
    <location>
        <begin position="17"/>
        <end position="66"/>
    </location>
</feature>
<dbReference type="PANTHER" id="PTHR47085:SF1">
    <property type="entry name" value="ZINC FINGER MYND DOMAIN-CONTAINING PROTEIN 15"/>
    <property type="match status" value="1"/>
</dbReference>
<keyword evidence="1" id="KW-0479">Metal-binding</keyword>
<comment type="caution">
    <text evidence="6">The sequence shown here is derived from an EMBL/GenBank/DDBJ whole genome shotgun (WGS) entry which is preliminary data.</text>
</comment>
<protein>
    <recommendedName>
        <fullName evidence="5">MYND-type domain-containing protein</fullName>
    </recommendedName>
</protein>
<evidence type="ECO:0000313" key="7">
    <source>
        <dbReference type="Proteomes" id="UP001374579"/>
    </source>
</evidence>
<evidence type="ECO:0000256" key="1">
    <source>
        <dbReference type="ARBA" id="ARBA00022723"/>
    </source>
</evidence>
<sequence>METKMAECPASEWLRECCVCYTRGQEKDCITCEGCGAMIYCSKNCQLDDRGSGDSGDMVNTHQNWCERMKGYVAREEELSYLPFTFAKDTTDRLFHEELAAELFKQKGVYGQGLWRRESPLLHKTQPVKKCGYYTHTAEDKWVLPLESSILESPPSTPPPPPTQPLLDWQQYYVFRGLPLHSPVAAVLTYAMTLYYILTSCLREDEPELLKKLAGGQDFVIHVLGVEKEVEMKEAFLECARLLPSSKLHIIMIGKQVAKSADKYSWGKENLHLSVCRSLYHKAELPPPDLAVGFNAGLPAYPTWPATLSKLKNQGTPAYFTDQSQYSCDCAASAVSSSIGITGISSPLVNPFRSPLRIVTREQNMPWFLNAFLFSLVY</sequence>
<dbReference type="Proteomes" id="UP001374579">
    <property type="component" value="Unassembled WGS sequence"/>
</dbReference>
<dbReference type="InterPro" id="IPR042989">
    <property type="entry name" value="ZMY15"/>
</dbReference>
<dbReference type="InterPro" id="IPR046824">
    <property type="entry name" value="Mss51-like_C"/>
</dbReference>
<keyword evidence="3" id="KW-0862">Zinc</keyword>
<dbReference type="GO" id="GO:0042826">
    <property type="term" value="F:histone deacetylase binding"/>
    <property type="evidence" value="ECO:0007669"/>
    <property type="project" value="InterPro"/>
</dbReference>
<proteinExistence type="predicted"/>
<dbReference type="InterPro" id="IPR002893">
    <property type="entry name" value="Znf_MYND"/>
</dbReference>
<evidence type="ECO:0000259" key="5">
    <source>
        <dbReference type="PROSITE" id="PS50865"/>
    </source>
</evidence>
<dbReference type="GO" id="GO:0045892">
    <property type="term" value="P:negative regulation of DNA-templated transcription"/>
    <property type="evidence" value="ECO:0007669"/>
    <property type="project" value="InterPro"/>
</dbReference>
<evidence type="ECO:0000256" key="2">
    <source>
        <dbReference type="ARBA" id="ARBA00022771"/>
    </source>
</evidence>
<dbReference type="PANTHER" id="PTHR47085">
    <property type="entry name" value="ZINC FINGER MYND DOMAIN-CONTAINING PROTEIN 15"/>
    <property type="match status" value="1"/>
</dbReference>
<dbReference type="PROSITE" id="PS50865">
    <property type="entry name" value="ZF_MYND_2"/>
    <property type="match status" value="1"/>
</dbReference>